<keyword evidence="9" id="KW-0964">Secreted</keyword>
<comment type="similarity">
    <text evidence="2 9">Belongs to the peptidase M4 family.</text>
</comment>
<dbReference type="InterPro" id="IPR050728">
    <property type="entry name" value="Zinc_Metalloprotease_M4"/>
</dbReference>
<accession>A0ABY8IW98</accession>
<dbReference type="CDD" id="cd09597">
    <property type="entry name" value="M4_TLP"/>
    <property type="match status" value="1"/>
</dbReference>
<feature type="signal peptide" evidence="9">
    <location>
        <begin position="1"/>
        <end position="19"/>
    </location>
</feature>
<evidence type="ECO:0000256" key="5">
    <source>
        <dbReference type="ARBA" id="ARBA00022729"/>
    </source>
</evidence>
<dbReference type="PANTHER" id="PTHR33794">
    <property type="entry name" value="BACILLOLYSIN"/>
    <property type="match status" value="1"/>
</dbReference>
<dbReference type="InterPro" id="IPR011096">
    <property type="entry name" value="FTP_domain"/>
</dbReference>
<feature type="domain" description="Peptidase M4" evidence="10">
    <location>
        <begin position="257"/>
        <end position="400"/>
    </location>
</feature>
<feature type="chain" id="PRO_5044965605" description="Neutral metalloproteinase" evidence="9">
    <location>
        <begin position="20"/>
        <end position="551"/>
    </location>
</feature>
<name>A0ABY8IW98_9BACI</name>
<protein>
    <recommendedName>
        <fullName evidence="9">Neutral metalloproteinase</fullName>
        <ecNumber evidence="9">3.4.24.-</ecNumber>
    </recommendedName>
</protein>
<dbReference type="Pfam" id="PF07504">
    <property type="entry name" value="FTP"/>
    <property type="match status" value="1"/>
</dbReference>
<keyword evidence="5 9" id="KW-0732">Signal</keyword>
<evidence type="ECO:0000313" key="14">
    <source>
        <dbReference type="Proteomes" id="UP001221597"/>
    </source>
</evidence>
<dbReference type="PANTHER" id="PTHR33794:SF1">
    <property type="entry name" value="BACILLOLYSIN"/>
    <property type="match status" value="1"/>
</dbReference>
<dbReference type="Proteomes" id="UP001221597">
    <property type="component" value="Chromosome"/>
</dbReference>
<evidence type="ECO:0000256" key="2">
    <source>
        <dbReference type="ARBA" id="ARBA00009388"/>
    </source>
</evidence>
<dbReference type="InterPro" id="IPR013856">
    <property type="entry name" value="Peptidase_M4_domain"/>
</dbReference>
<dbReference type="RefSeq" id="WP_283076485.1">
    <property type="nucleotide sequence ID" value="NZ_CP121671.1"/>
</dbReference>
<dbReference type="Gene3D" id="3.10.170.10">
    <property type="match status" value="1"/>
</dbReference>
<dbReference type="InterPro" id="IPR027268">
    <property type="entry name" value="Peptidase_M4/M1_CTD_sf"/>
</dbReference>
<keyword evidence="8 9" id="KW-0482">Metalloprotease</keyword>
<evidence type="ECO:0000256" key="3">
    <source>
        <dbReference type="ARBA" id="ARBA00022670"/>
    </source>
</evidence>
<keyword evidence="3 9" id="KW-0645">Protease</keyword>
<comment type="subcellular location">
    <subcellularLocation>
        <location evidence="9">Secreted</location>
    </subcellularLocation>
</comment>
<organism evidence="13 14">
    <name type="scientific">Halobacillus naozhouensis</name>
    <dbReference type="NCBI Taxonomy" id="554880"/>
    <lineage>
        <taxon>Bacteria</taxon>
        <taxon>Bacillati</taxon>
        <taxon>Bacillota</taxon>
        <taxon>Bacilli</taxon>
        <taxon>Bacillales</taxon>
        <taxon>Bacillaceae</taxon>
        <taxon>Halobacillus</taxon>
    </lineage>
</organism>
<feature type="domain" description="FTP" evidence="12">
    <location>
        <begin position="93"/>
        <end position="140"/>
    </location>
</feature>
<dbReference type="InterPro" id="IPR023612">
    <property type="entry name" value="Peptidase_M4"/>
</dbReference>
<dbReference type="InterPro" id="IPR001570">
    <property type="entry name" value="Peptidase_M4_C_domain"/>
</dbReference>
<evidence type="ECO:0000256" key="6">
    <source>
        <dbReference type="ARBA" id="ARBA00022801"/>
    </source>
</evidence>
<sequence>MKMLWITLVAVVMWMSVQAGVGQQAQAATSRSNLIENMNSLSNGHFRIVWAKNKETPTFVSGTLSDNPIHNLEEVKEFLKKEFMLFKMAPESDLTFINKTKNNLGMSHYHFIQSVRGIPVEGATLTIHTGKDGIVKAVSDRVYPNVGDDLENDLTPILSKSEAINLAWDYIQTNDVQWICPFMGSPHLNENHYRKDINEKVELVVYPFRGTNYLAYHVELQFMHPNPGKWQIYINTNDGSLINAYNAIAYAGSALSSGYGVLGEYHEFQTYFSNGYYYLYDTTKPMNGVIETYTARNRTNLPGVHVFDGDNAFTAVNQGAAVSAHYNTEVVYNYFYNVHGRNSFDNQGSTVRSTVHYGTNYNNVFWNGDQIVYGDGDGKNFIPFSGALDVVAHEFTHAVIDYSAQLEYHDQPGALNESMSDVFGVFVENDGFLLGEDVITPGISGDAMRSIANPPAFGQPEHMENYVHTSKDNGGIHINSGIPNKAAYLTIKQIGMEKAEKIYYRALTVYLEPASHFIDAKAALLQSTADYYGYGNEYKAVIEAWNQVGIY</sequence>
<evidence type="ECO:0000259" key="11">
    <source>
        <dbReference type="Pfam" id="PF02868"/>
    </source>
</evidence>
<dbReference type="Gene3D" id="1.10.390.10">
    <property type="entry name" value="Neutral Protease Domain 2"/>
    <property type="match status" value="1"/>
</dbReference>
<proteinExistence type="inferred from homology"/>
<dbReference type="Gene3D" id="3.10.450.490">
    <property type="match status" value="1"/>
</dbReference>
<comment type="cofactor">
    <cofactor evidence="1 9">
        <name>Zn(2+)</name>
        <dbReference type="ChEBI" id="CHEBI:29105"/>
    </cofactor>
</comment>
<comment type="function">
    <text evidence="9">Extracellular zinc metalloprotease.</text>
</comment>
<dbReference type="EC" id="3.4.24.-" evidence="9"/>
<keyword evidence="14" id="KW-1185">Reference proteome</keyword>
<dbReference type="Pfam" id="PF02868">
    <property type="entry name" value="Peptidase_M4_C"/>
    <property type="match status" value="1"/>
</dbReference>
<evidence type="ECO:0000313" key="13">
    <source>
        <dbReference type="EMBL" id="WFT74488.1"/>
    </source>
</evidence>
<evidence type="ECO:0000256" key="8">
    <source>
        <dbReference type="ARBA" id="ARBA00023049"/>
    </source>
</evidence>
<evidence type="ECO:0000259" key="12">
    <source>
        <dbReference type="Pfam" id="PF07504"/>
    </source>
</evidence>
<evidence type="ECO:0000256" key="4">
    <source>
        <dbReference type="ARBA" id="ARBA00022723"/>
    </source>
</evidence>
<dbReference type="SUPFAM" id="SSF55486">
    <property type="entry name" value="Metalloproteases ('zincins'), catalytic domain"/>
    <property type="match status" value="1"/>
</dbReference>
<gene>
    <name evidence="13" type="ORF">P9989_19385</name>
</gene>
<feature type="domain" description="Peptidase M4 C-terminal" evidence="11">
    <location>
        <begin position="404"/>
        <end position="550"/>
    </location>
</feature>
<dbReference type="Pfam" id="PF01447">
    <property type="entry name" value="Peptidase_M4"/>
    <property type="match status" value="1"/>
</dbReference>
<keyword evidence="6 9" id="KW-0378">Hydrolase</keyword>
<keyword evidence="4" id="KW-0479">Metal-binding</keyword>
<evidence type="ECO:0000256" key="1">
    <source>
        <dbReference type="ARBA" id="ARBA00001947"/>
    </source>
</evidence>
<reference evidence="13 14" key="1">
    <citation type="submission" date="2023-04" db="EMBL/GenBank/DDBJ databases">
        <title>Genome sequence of Halobacillus naozhouensis KACC 21980.</title>
        <authorList>
            <person name="Kim S."/>
            <person name="Heo J."/>
            <person name="Kwon S.-W."/>
        </authorList>
    </citation>
    <scope>NUCLEOTIDE SEQUENCE [LARGE SCALE GENOMIC DNA]</scope>
    <source>
        <strain evidence="13 14">KCTC 13234</strain>
    </source>
</reference>
<dbReference type="EMBL" id="CP121671">
    <property type="protein sequence ID" value="WFT74488.1"/>
    <property type="molecule type" value="Genomic_DNA"/>
</dbReference>
<evidence type="ECO:0000256" key="7">
    <source>
        <dbReference type="ARBA" id="ARBA00022833"/>
    </source>
</evidence>
<keyword evidence="7 9" id="KW-0862">Zinc</keyword>
<dbReference type="PRINTS" id="PR00730">
    <property type="entry name" value="THERMOLYSIN"/>
</dbReference>
<evidence type="ECO:0000256" key="9">
    <source>
        <dbReference type="RuleBase" id="RU366073"/>
    </source>
</evidence>
<evidence type="ECO:0000259" key="10">
    <source>
        <dbReference type="Pfam" id="PF01447"/>
    </source>
</evidence>